<evidence type="ECO:0000313" key="1">
    <source>
        <dbReference type="EMBL" id="TFK37161.1"/>
    </source>
</evidence>
<dbReference type="EMBL" id="ML213609">
    <property type="protein sequence ID" value="TFK37161.1"/>
    <property type="molecule type" value="Genomic_DNA"/>
</dbReference>
<accession>A0A5C3M7N0</accession>
<evidence type="ECO:0000313" key="2">
    <source>
        <dbReference type="Proteomes" id="UP000308652"/>
    </source>
</evidence>
<keyword evidence="2" id="KW-1185">Reference proteome</keyword>
<dbReference type="AlphaFoldDB" id="A0A5C3M7N0"/>
<organism evidence="1 2">
    <name type="scientific">Crucibulum laeve</name>
    <dbReference type="NCBI Taxonomy" id="68775"/>
    <lineage>
        <taxon>Eukaryota</taxon>
        <taxon>Fungi</taxon>
        <taxon>Dikarya</taxon>
        <taxon>Basidiomycota</taxon>
        <taxon>Agaricomycotina</taxon>
        <taxon>Agaricomycetes</taxon>
        <taxon>Agaricomycetidae</taxon>
        <taxon>Agaricales</taxon>
        <taxon>Agaricineae</taxon>
        <taxon>Nidulariaceae</taxon>
        <taxon>Crucibulum</taxon>
    </lineage>
</organism>
<name>A0A5C3M7N0_9AGAR</name>
<gene>
    <name evidence="1" type="ORF">BDQ12DRAFT_608264</name>
</gene>
<reference evidence="1 2" key="1">
    <citation type="journal article" date="2019" name="Nat. Ecol. Evol.">
        <title>Megaphylogeny resolves global patterns of mushroom evolution.</title>
        <authorList>
            <person name="Varga T."/>
            <person name="Krizsan K."/>
            <person name="Foldi C."/>
            <person name="Dima B."/>
            <person name="Sanchez-Garcia M."/>
            <person name="Sanchez-Ramirez S."/>
            <person name="Szollosi G.J."/>
            <person name="Szarkandi J.G."/>
            <person name="Papp V."/>
            <person name="Albert L."/>
            <person name="Andreopoulos W."/>
            <person name="Angelini C."/>
            <person name="Antonin V."/>
            <person name="Barry K.W."/>
            <person name="Bougher N.L."/>
            <person name="Buchanan P."/>
            <person name="Buyck B."/>
            <person name="Bense V."/>
            <person name="Catcheside P."/>
            <person name="Chovatia M."/>
            <person name="Cooper J."/>
            <person name="Damon W."/>
            <person name="Desjardin D."/>
            <person name="Finy P."/>
            <person name="Geml J."/>
            <person name="Haridas S."/>
            <person name="Hughes K."/>
            <person name="Justo A."/>
            <person name="Karasinski D."/>
            <person name="Kautmanova I."/>
            <person name="Kiss B."/>
            <person name="Kocsube S."/>
            <person name="Kotiranta H."/>
            <person name="LaButti K.M."/>
            <person name="Lechner B.E."/>
            <person name="Liimatainen K."/>
            <person name="Lipzen A."/>
            <person name="Lukacs Z."/>
            <person name="Mihaltcheva S."/>
            <person name="Morgado L.N."/>
            <person name="Niskanen T."/>
            <person name="Noordeloos M.E."/>
            <person name="Ohm R.A."/>
            <person name="Ortiz-Santana B."/>
            <person name="Ovrebo C."/>
            <person name="Racz N."/>
            <person name="Riley R."/>
            <person name="Savchenko A."/>
            <person name="Shiryaev A."/>
            <person name="Soop K."/>
            <person name="Spirin V."/>
            <person name="Szebenyi C."/>
            <person name="Tomsovsky M."/>
            <person name="Tulloss R.E."/>
            <person name="Uehling J."/>
            <person name="Grigoriev I.V."/>
            <person name="Vagvolgyi C."/>
            <person name="Papp T."/>
            <person name="Martin F.M."/>
            <person name="Miettinen O."/>
            <person name="Hibbett D.S."/>
            <person name="Nagy L.G."/>
        </authorList>
    </citation>
    <scope>NUCLEOTIDE SEQUENCE [LARGE SCALE GENOMIC DNA]</scope>
    <source>
        <strain evidence="1 2">CBS 166.37</strain>
    </source>
</reference>
<protein>
    <recommendedName>
        <fullName evidence="3">Transposase IS30-like HTH domain-containing protein</fullName>
    </recommendedName>
</protein>
<dbReference type="OrthoDB" id="2993955at2759"/>
<sequence>MVVATPTKKARIWQLQHEDGCQFQEIANILRMNPSTVSCTYHKLKEQGPNPDFYSQSKIGGSSKLITPHSECRAIYLITSGECHDATAVQHTLFPNLASTTVRAMFQRNGLNGWIRRKKPCVRHVNTIY</sequence>
<proteinExistence type="predicted"/>
<dbReference type="Proteomes" id="UP000308652">
    <property type="component" value="Unassembled WGS sequence"/>
</dbReference>
<dbReference type="STRING" id="68775.A0A5C3M7N0"/>
<evidence type="ECO:0008006" key="3">
    <source>
        <dbReference type="Google" id="ProtNLM"/>
    </source>
</evidence>